<dbReference type="Proteomes" id="UP000635477">
    <property type="component" value="Unassembled WGS sequence"/>
</dbReference>
<organism evidence="1 2">
    <name type="scientific">Fusarium zealandicum</name>
    <dbReference type="NCBI Taxonomy" id="1053134"/>
    <lineage>
        <taxon>Eukaryota</taxon>
        <taxon>Fungi</taxon>
        <taxon>Dikarya</taxon>
        <taxon>Ascomycota</taxon>
        <taxon>Pezizomycotina</taxon>
        <taxon>Sordariomycetes</taxon>
        <taxon>Hypocreomycetidae</taxon>
        <taxon>Hypocreales</taxon>
        <taxon>Nectriaceae</taxon>
        <taxon>Fusarium</taxon>
        <taxon>Fusarium staphyleae species complex</taxon>
    </lineage>
</organism>
<name>A0A8H4XJ59_9HYPO</name>
<proteinExistence type="predicted"/>
<keyword evidence="2" id="KW-1185">Reference proteome</keyword>
<reference evidence="1" key="1">
    <citation type="journal article" date="2020" name="BMC Genomics">
        <title>Correction to: Identification and distribution of gene clusters required for synthesis of sphingolipid metabolism inhibitors in diverse species of the filamentous fungus Fusarium.</title>
        <authorList>
            <person name="Kim H.S."/>
            <person name="Lohmar J.M."/>
            <person name="Busman M."/>
            <person name="Brown D.W."/>
            <person name="Naumann T.A."/>
            <person name="Divon H.H."/>
            <person name="Lysoe E."/>
            <person name="Uhlig S."/>
            <person name="Proctor R.H."/>
        </authorList>
    </citation>
    <scope>NUCLEOTIDE SEQUENCE</scope>
    <source>
        <strain evidence="1">NRRL 22465</strain>
    </source>
</reference>
<reference evidence="1" key="2">
    <citation type="submission" date="2020-05" db="EMBL/GenBank/DDBJ databases">
        <authorList>
            <person name="Kim H.-S."/>
            <person name="Proctor R.H."/>
            <person name="Brown D.W."/>
        </authorList>
    </citation>
    <scope>NUCLEOTIDE SEQUENCE</scope>
    <source>
        <strain evidence="1">NRRL 22465</strain>
    </source>
</reference>
<evidence type="ECO:0000313" key="2">
    <source>
        <dbReference type="Proteomes" id="UP000635477"/>
    </source>
</evidence>
<accession>A0A8H4XJ59</accession>
<dbReference type="AlphaFoldDB" id="A0A8H4XJ59"/>
<evidence type="ECO:0000313" key="1">
    <source>
        <dbReference type="EMBL" id="KAF4977313.1"/>
    </source>
</evidence>
<sequence length="494" mass="56989">MDPFNKLPVELRVQVLIHTYSRHSMLQVAQASPAMLGGYSSSRTYLTRMLVETNLDHGMMKDAMAIVLFPPWDESDTYRSMVESHLHVWAAQKMPNPIEKQNLRVIDQLDRLRSRLLLFIGDYLTKAMAVFPPREYLCLPTLSSTQAHTTFKDQIVSARFDTANLTDAEKKRLLRAFLRYELLSKILNPQNQGIVHLDWDALYKYSGQWYHPSEQEALKCVEQYLASLYGAMLAQCGDSWLPETPSSNILSPSCVTSTELLYPDTLYFNAEAYASDLGLRILANDLHFGGPIGGSVSNSITLAYLGFGLATTLVRSAISGKDGRDYLKQWFIDWYRSREERLLYYNSPLIGLVLPPELDQKEHCQEGPGMYQELSRRTSNPSSWEQEAIYRQRAWAFFDDARCYPSLSTPSHFPTLQELKMQSDAMQAAPYSSKWAHARALRRSQKWHDEQLGRFFVDQQDEEPQRLTLEMFFQPLLPWDIHERHFGELAPFWQ</sequence>
<comment type="caution">
    <text evidence="1">The sequence shown here is derived from an EMBL/GenBank/DDBJ whole genome shotgun (WGS) entry which is preliminary data.</text>
</comment>
<protein>
    <submittedName>
        <fullName evidence="1">Uncharacterized protein</fullName>
    </submittedName>
</protein>
<gene>
    <name evidence="1" type="ORF">FZEAL_6136</name>
</gene>
<dbReference type="OrthoDB" id="4636359at2759"/>
<dbReference type="EMBL" id="JABEYC010000447">
    <property type="protein sequence ID" value="KAF4977313.1"/>
    <property type="molecule type" value="Genomic_DNA"/>
</dbReference>